<keyword evidence="1" id="KW-1133">Transmembrane helix</keyword>
<keyword evidence="1" id="KW-0812">Transmembrane</keyword>
<feature type="transmembrane region" description="Helical" evidence="1">
    <location>
        <begin position="169"/>
        <end position="190"/>
    </location>
</feature>
<evidence type="ECO:0000313" key="2">
    <source>
        <dbReference type="EMBL" id="MFC4410005.1"/>
    </source>
</evidence>
<keyword evidence="3" id="KW-1185">Reference proteome</keyword>
<feature type="transmembrane region" description="Helical" evidence="1">
    <location>
        <begin position="372"/>
        <end position="397"/>
    </location>
</feature>
<reference evidence="3" key="1">
    <citation type="journal article" date="2019" name="Int. J. Syst. Evol. Microbiol.">
        <title>The Global Catalogue of Microorganisms (GCM) 10K type strain sequencing project: providing services to taxonomists for standard genome sequencing and annotation.</title>
        <authorList>
            <consortium name="The Broad Institute Genomics Platform"/>
            <consortium name="The Broad Institute Genome Sequencing Center for Infectious Disease"/>
            <person name="Wu L."/>
            <person name="Ma J."/>
        </authorList>
    </citation>
    <scope>NUCLEOTIDE SEQUENCE [LARGE SCALE GENOMIC DNA]</scope>
    <source>
        <strain evidence="3">CCUG 59778</strain>
    </source>
</reference>
<dbReference type="InterPro" id="IPR049504">
    <property type="entry name" value="O-antigen_lig"/>
</dbReference>
<feature type="transmembrane region" description="Helical" evidence="1">
    <location>
        <begin position="103"/>
        <end position="120"/>
    </location>
</feature>
<gene>
    <name evidence="2" type="ORF">ACFOZY_06080</name>
</gene>
<feature type="transmembrane region" description="Helical" evidence="1">
    <location>
        <begin position="132"/>
        <end position="149"/>
    </location>
</feature>
<sequence length="458" mass="52122">MNQTKFLVYFVAFLILQPIIDVLTAASLLLLNLNITFGTIIRFLYMALSGVFLIYMARKSKLSKWYVFYLIGLAAIIVINIALNMNVKDPYYLFQELKFFNKVVYFHVVFLGLVIVYKQLKERSWDIEKNTTKYIWLSGIIIGAVFIIAQVTGTSLPNYAYYKEGYSGWFFAGNEIGAIMAIVLPIVALYAIERTDNPKKPWQWIPFVMVSMGMLGLGTKVGYGGILVVLLSVLIGSGIMMIFMKMKTRQVKANLIVSFALTLLLMLVTPFTPVFGNMYAHLDLLDINLSWGNSENIKDEDDPDGEKEPEITKEQFENLVFSSREKYLANFKEDFNSVPITQKLFGMGFAGNYEVPEEGKDIKMIEMDFHDLFFSFGWIGFLYLIFPLAFYAIKYVIHFVRNIKTHFSYIYILYGVAFLLGTGIAFTAGHVLTAPAVSIYLASILAMLVVRENLIDTK</sequence>
<dbReference type="Pfam" id="PF13425">
    <property type="entry name" value="O-antigen_lig"/>
    <property type="match status" value="1"/>
</dbReference>
<dbReference type="RefSeq" id="WP_378153364.1">
    <property type="nucleotide sequence ID" value="NZ_JBHSEC010000006.1"/>
</dbReference>
<name>A0ABV8X4X9_9LACT</name>
<feature type="transmembrane region" description="Helical" evidence="1">
    <location>
        <begin position="432"/>
        <end position="450"/>
    </location>
</feature>
<evidence type="ECO:0000256" key="1">
    <source>
        <dbReference type="SAM" id="Phobius"/>
    </source>
</evidence>
<feature type="transmembrane region" description="Helical" evidence="1">
    <location>
        <begin position="7"/>
        <end position="29"/>
    </location>
</feature>
<comment type="caution">
    <text evidence="2">The sequence shown here is derived from an EMBL/GenBank/DDBJ whole genome shotgun (WGS) entry which is preliminary data.</text>
</comment>
<feature type="transmembrane region" description="Helical" evidence="1">
    <location>
        <begin position="225"/>
        <end position="243"/>
    </location>
</feature>
<proteinExistence type="predicted"/>
<feature type="transmembrane region" description="Helical" evidence="1">
    <location>
        <begin position="202"/>
        <end position="219"/>
    </location>
</feature>
<keyword evidence="2" id="KW-0436">Ligase</keyword>
<organism evidence="2 3">
    <name type="scientific">Chungangia koreensis</name>
    <dbReference type="NCBI Taxonomy" id="752657"/>
    <lineage>
        <taxon>Bacteria</taxon>
        <taxon>Bacillati</taxon>
        <taxon>Bacillota</taxon>
        <taxon>Bacilli</taxon>
        <taxon>Lactobacillales</taxon>
        <taxon>Chungangia</taxon>
    </lineage>
</organism>
<protein>
    <submittedName>
        <fullName evidence="2">O-antigen ligase family protein</fullName>
    </submittedName>
</protein>
<feature type="transmembrane region" description="Helical" evidence="1">
    <location>
        <begin position="409"/>
        <end position="426"/>
    </location>
</feature>
<feature type="transmembrane region" description="Helical" evidence="1">
    <location>
        <begin position="255"/>
        <end position="275"/>
    </location>
</feature>
<evidence type="ECO:0000313" key="3">
    <source>
        <dbReference type="Proteomes" id="UP001595817"/>
    </source>
</evidence>
<dbReference type="EMBL" id="JBHSEC010000006">
    <property type="protein sequence ID" value="MFC4410005.1"/>
    <property type="molecule type" value="Genomic_DNA"/>
</dbReference>
<accession>A0ABV8X4X9</accession>
<feature type="transmembrane region" description="Helical" evidence="1">
    <location>
        <begin position="66"/>
        <end position="83"/>
    </location>
</feature>
<dbReference type="GO" id="GO:0016874">
    <property type="term" value="F:ligase activity"/>
    <property type="evidence" value="ECO:0007669"/>
    <property type="project" value="UniProtKB-KW"/>
</dbReference>
<keyword evidence="1" id="KW-0472">Membrane</keyword>
<dbReference type="Proteomes" id="UP001595817">
    <property type="component" value="Unassembled WGS sequence"/>
</dbReference>
<feature type="transmembrane region" description="Helical" evidence="1">
    <location>
        <begin position="35"/>
        <end position="54"/>
    </location>
</feature>